<proteinExistence type="predicted"/>
<gene>
    <name evidence="1" type="ORF">BG60_03365</name>
</gene>
<evidence type="ECO:0000313" key="2">
    <source>
        <dbReference type="Proteomes" id="UP000027451"/>
    </source>
</evidence>
<organism evidence="1 2">
    <name type="scientific">Caballeronia zhejiangensis</name>
    <dbReference type="NCBI Taxonomy" id="871203"/>
    <lineage>
        <taxon>Bacteria</taxon>
        <taxon>Pseudomonadati</taxon>
        <taxon>Pseudomonadota</taxon>
        <taxon>Betaproteobacteria</taxon>
        <taxon>Burkholderiales</taxon>
        <taxon>Burkholderiaceae</taxon>
        <taxon>Caballeronia</taxon>
    </lineage>
</organism>
<name>A0A656QRX7_9BURK</name>
<reference evidence="1 2" key="1">
    <citation type="submission" date="2014-03" db="EMBL/GenBank/DDBJ databases">
        <title>Draft Genome Sequences of Four Burkholderia Strains.</title>
        <authorList>
            <person name="Liu X.Y."/>
            <person name="Li C.X."/>
            <person name="Xu J.H."/>
        </authorList>
    </citation>
    <scope>NUCLEOTIDE SEQUENCE [LARGE SCALE GENOMIC DNA]</scope>
    <source>
        <strain evidence="1 2">OP-1</strain>
    </source>
</reference>
<keyword evidence="2" id="KW-1185">Reference proteome</keyword>
<sequence length="160" mass="17169">MIASLLDNSDAACSFRPASLNSPSIATRVPEPRSLTSRFADSRSVRRRRFARISGCEGAATNAIGCFANAAALVRSSRGCRPMIARSISFVASMRTMSSRLPMRNCSFTPGRSFVKRTSSGGTRYSAVVIAPMRNVPPSSPRNAATSSPASFQRLRISFA</sequence>
<dbReference type="Proteomes" id="UP000027451">
    <property type="component" value="Unassembled WGS sequence"/>
</dbReference>
<dbReference type="EMBL" id="JFHD01000001">
    <property type="protein sequence ID" value="KDR34274.1"/>
    <property type="molecule type" value="Genomic_DNA"/>
</dbReference>
<dbReference type="AlphaFoldDB" id="A0A656QRX7"/>
<protein>
    <submittedName>
        <fullName evidence="1">Uncharacterized protein</fullName>
    </submittedName>
</protein>
<accession>A0A656QRX7</accession>
<comment type="caution">
    <text evidence="1">The sequence shown here is derived from an EMBL/GenBank/DDBJ whole genome shotgun (WGS) entry which is preliminary data.</text>
</comment>
<evidence type="ECO:0000313" key="1">
    <source>
        <dbReference type="EMBL" id="KDR34274.1"/>
    </source>
</evidence>